<protein>
    <submittedName>
        <fullName evidence="1">Uncharacterized protein</fullName>
    </submittedName>
</protein>
<gene>
    <name evidence="1" type="ORF">SVUK_LOCUS7826</name>
</gene>
<organism evidence="1 2">
    <name type="scientific">Strongylus vulgaris</name>
    <name type="common">Blood worm</name>
    <dbReference type="NCBI Taxonomy" id="40348"/>
    <lineage>
        <taxon>Eukaryota</taxon>
        <taxon>Metazoa</taxon>
        <taxon>Ecdysozoa</taxon>
        <taxon>Nematoda</taxon>
        <taxon>Chromadorea</taxon>
        <taxon>Rhabditida</taxon>
        <taxon>Rhabditina</taxon>
        <taxon>Rhabditomorpha</taxon>
        <taxon>Strongyloidea</taxon>
        <taxon>Strongylidae</taxon>
        <taxon>Strongylus</taxon>
    </lineage>
</organism>
<name>A0A3P7L0D7_STRVU</name>
<evidence type="ECO:0000313" key="2">
    <source>
        <dbReference type="Proteomes" id="UP000270094"/>
    </source>
</evidence>
<evidence type="ECO:0000313" key="1">
    <source>
        <dbReference type="EMBL" id="VDM72828.1"/>
    </source>
</evidence>
<sequence length="103" mass="12025">MAIQMARDDFLEVSLPLVTLLRKKRLLGVYLIANKELVYSHLEQEWGDAANIAEVREMIEKFKKNRGTLYWVVGSKSLEPLSRKLRNMMARYRYCQVFSEGGL</sequence>
<proteinExistence type="predicted"/>
<keyword evidence="2" id="KW-1185">Reference proteome</keyword>
<dbReference type="AlphaFoldDB" id="A0A3P7L0D7"/>
<dbReference type="OrthoDB" id="40334at2759"/>
<dbReference type="Proteomes" id="UP000270094">
    <property type="component" value="Unassembled WGS sequence"/>
</dbReference>
<reference evidence="1 2" key="1">
    <citation type="submission" date="2018-11" db="EMBL/GenBank/DDBJ databases">
        <authorList>
            <consortium name="Pathogen Informatics"/>
        </authorList>
    </citation>
    <scope>NUCLEOTIDE SEQUENCE [LARGE SCALE GENOMIC DNA]</scope>
</reference>
<accession>A0A3P7L0D7</accession>
<dbReference type="EMBL" id="UYYB01027430">
    <property type="protein sequence ID" value="VDM72828.1"/>
    <property type="molecule type" value="Genomic_DNA"/>
</dbReference>